<evidence type="ECO:0000256" key="2">
    <source>
        <dbReference type="SAM" id="Phobius"/>
    </source>
</evidence>
<feature type="compositionally biased region" description="Acidic residues" evidence="1">
    <location>
        <begin position="1614"/>
        <end position="1648"/>
    </location>
</feature>
<proteinExistence type="predicted"/>
<name>A0ABN9Q159_9DINO</name>
<dbReference type="Gene3D" id="2.30.30.940">
    <property type="match status" value="1"/>
</dbReference>
<sequence length="2728" mass="307666">MGARAPERCASCDLEGARSGDGAVEKDNEQYAMGSYRVVVGAIGVLVRFFRLALFIAAFMGPFGRLGALGSAWEVSDGFSDDGFSDDLKGYVDGSQLNKHGDAESKWPIYHGPSGVHGDDGVLQLKHTEEDHDAGLRAYCADVMDGLPCHQDWQTSDGEAMLLQYVSKYVAKFSDSSYDEWMSDKASADSVARRVCFEYHPYEPEMILQLCGAQFRQYDISTVSGGFRTVTAPYSGMADVPDWVQRYADCAWRHEGMTLLEWLRKTTDDGAIAGWLKRKHKQELVLALHRRYRATVPEGEEPQALDAHWRFLRAEYKGMADADGGGSGNSDKDSDAEDEEQPNTFEEFLAKKHRDEKSEGEDDLPNLKEFARAYRMQGEKVVSVDTVYELNDRYYGQWAAMNVPFRSLDELEFEDVNRLVPQKYKYLAAALRLCSDQGRVAEEHHDLFTDDRRLVDYMSASAKSSKFTEAVHRMIVGQRKLINMYLTGIIGKADEKAAADAEAAVIGNRRPARGEGDEQVDFNPKQLQLEKAINERVDRAVRAELSEDWEEADEAREEAYKKNTPVICLGKPGTGKTTVVKSSIRRAQEQGARVLFALPTAQLSSRMKQALQGLDGLTIDTCHAAFKLHEPISESLHRMTDFDLVVVDEVSLLSCDSFERILKLWSVAGKVPALVFLGDKHQLPGVEPTRPWESAAWKQPRCFHVKLTETWRCKEERFQEILDELRTAWKSRGDPTPAEMKKLFEKHPDTRIVTCTRRGAAAVNEAAVAALYGRKTPLATLDGDVELNPENYLDGKLRTDRRLVPSKVPIYKGMKLYLTKNKNKEADEVNGMLCEVENYHAEEDMLRVMTKTGHRLAITRWTDREKGNAVYFPIRLGYASTIDKVQGDEFPHITIYLDGWPRPAAGYTALSRVATSDDYLIGGYVERDNFIPACMGSTLLAMALHFMNGWLPVRFPDAVCELQPGFSQAAGTPRKALEYNARDAPCRCSCPLLSCAAIGLEAKLCQRLALPCYQPSTPRTEQPLPSWEIMPPKFRQVDVLAALRRGEAEEVIRADLRARGCPPPRISQLFKGARDIMRADVDAEYVEAEHMALAVRKRPASAVPMAAAAARRRLSGKQPGAAVAPPPPPLPHPQKRPASQPGARAPKQPRIEGDAGIDNAVAAGPVVKKPARSRGSSDFCIGWEQPQEGSDEVIQQDCVFSTSTPGAKVFRWRSGKKQCFCCDVDALPEKVKTVKGRAGAMRYLRALHQFEDKTPYDLFKARVEKAGFEIPEDRVRQPKRGRKPTEKKVADWADAKAKRQTTQEPPDRKQKRKFRQEVLEDQRYAKNLVFPGSERRERASEAELGAPLDNGIGLPPAKYSDYSKALEAWCLRGSWGMCPKCQAMQPREFYETDLRRERKPELTKSQCKLCNAKRKHYVPKPEDVPKPLQDLTPEIISALSLLDVDVGAVVRSHDAKGKPNGYRKKVKMIRFSWSEHAPKKKFRNVPHADREKAKAAYDYLMDSKESCYRDFKMQREKFFDGKSRKPDERQRKRPINFIEQVGLECAIWPHLYWKKKMCESYERYTDERREERRARKKSGRGAAAEDDDDSYSGSDDDHGAQPAGAGRDPHDGQDSDQESDNGDGDSSDSGSEPDDNDSDKEEEDDAGEAEGSGRHSIKKSFMAKVLSPLIGYGTSFELLQYVYDLNLWSTLGSRKNLGLGGKVPMRVLMKGNSFSPLYWKEVHNGLIDLVRQVGMPKIFWTISPYEYLAPYHEWVQDEMSKSLRKRMHLPAAESLHMTHSLLQITHGLLTGVNRTSDKRKQAGGGAWKKHILSSKDEGGKPIKLVVFARIEFQDGSRKAGTFRYQGSGRPHAHVLIFADELEPAKLEQFVKASMPAAEDLALKGKVKCSQKDRDEDWKWPIHDGPEGWNDDDGTLKLKHSAEDRDEGVHRAFFVDVMDGFPCHQDLQVSDGESMLLQYVAKYAAKFSDSSFDEWFNDEGSATSVARRMVNEYHPYEPEMWLQLNGQNFKQWHVSTVSRGKRDIQYCAASRTWRRADMPLLEFLRKTGDDGQIVHWIQKPWREEVLVVAFAKYVKEGGKLPFQKFRVGATKKEFKAFAGREEQGADDFRAFAKWHVEEKLNAEMSGQVQIDPLEVASLADFANDYPMNGEKIVGVDHVYRLNDKFFGQWLALHVPFSNSMDELLDADVDRLVPKKYRWFATALRRCDDHDRVPVELRDFWRLPHRIRSEMKQEASTDDHIEDVQEMVHGQMELVDEYLSGARNRAEEETAAAAAAATSGRRGGAGPAAPHQFNAQQKKVEKAVNKAVDRAVIYNHSDSASAVERAGDDAWQNNTPTIVLGKPGTGKTTVVKECIRRACEKGAQVLFALPTAQLASRMKEALRGIPNVCVDTCHAAFKFGQPESETLHLMSSYDMVVVDEISLLDMPHFEKLMKMWAAAQKLPAFVILGDKYQLPAIDAVKNGRPWESAAWKKCRVITLHQAWRCKDPEFLKVLDKLRVDKPSKKMLRSMCRGRKAWNWEHPDADDIKRHLDEHPETVIVTCTRHKAEELNNLAVEGLFAGRRPIAVIDGDIDINPENYTKDGFRDDRRPLPAKVPIYRGACLYLTQNVRKEDDYVNGMACTVERFTPNGDGGTLLVRTKTNQLLPITKWTNKKVDGRSVRHFPIRLGYASTIHKVQGDEFKHITVVLDKQFCPAAGYTALSRVERAADYKLAGTLAPEHFVPAAWMDPS</sequence>
<feature type="compositionally biased region" description="Basic and acidic residues" evidence="1">
    <location>
        <begin position="1283"/>
        <end position="1297"/>
    </location>
</feature>
<feature type="compositionally biased region" description="Low complexity" evidence="1">
    <location>
        <begin position="2269"/>
        <end position="2278"/>
    </location>
</feature>
<evidence type="ECO:0000313" key="3">
    <source>
        <dbReference type="EMBL" id="CAK0798078.1"/>
    </source>
</evidence>
<comment type="caution">
    <text evidence="3">The sequence shown here is derived from an EMBL/GenBank/DDBJ whole genome shotgun (WGS) entry which is preliminary data.</text>
</comment>
<accession>A0ABN9Q159</accession>
<dbReference type="Proteomes" id="UP001189429">
    <property type="component" value="Unassembled WGS sequence"/>
</dbReference>
<protein>
    <recommendedName>
        <fullName evidence="5">ATP-dependent DNA helicase</fullName>
    </recommendedName>
</protein>
<evidence type="ECO:0000313" key="4">
    <source>
        <dbReference type="Proteomes" id="UP001189429"/>
    </source>
</evidence>
<feature type="region of interest" description="Disordered" evidence="1">
    <location>
        <begin position="1565"/>
        <end position="1654"/>
    </location>
</feature>
<feature type="region of interest" description="Disordered" evidence="1">
    <location>
        <begin position="1270"/>
        <end position="1314"/>
    </location>
</feature>
<keyword evidence="2" id="KW-1133">Transmembrane helix</keyword>
<dbReference type="SUPFAM" id="SSF52540">
    <property type="entry name" value="P-loop containing nucleoside triphosphate hydrolases"/>
    <property type="match status" value="3"/>
</dbReference>
<dbReference type="EMBL" id="CAUYUJ010001890">
    <property type="protein sequence ID" value="CAK0798078.1"/>
    <property type="molecule type" value="Genomic_DNA"/>
</dbReference>
<keyword evidence="4" id="KW-1185">Reference proteome</keyword>
<dbReference type="InterPro" id="IPR027417">
    <property type="entry name" value="P-loop_NTPase"/>
</dbReference>
<feature type="region of interest" description="Disordered" evidence="1">
    <location>
        <begin position="320"/>
        <end position="342"/>
    </location>
</feature>
<dbReference type="PANTHER" id="PTHR47642:SF5">
    <property type="entry name" value="ATP-DEPENDENT DNA HELICASE"/>
    <property type="match status" value="1"/>
</dbReference>
<dbReference type="Gene3D" id="3.40.50.300">
    <property type="entry name" value="P-loop containing nucleotide triphosphate hydrolases"/>
    <property type="match status" value="4"/>
</dbReference>
<dbReference type="CDD" id="cd18809">
    <property type="entry name" value="SF1_C_RecD"/>
    <property type="match status" value="1"/>
</dbReference>
<feature type="region of interest" description="Disordered" evidence="1">
    <location>
        <begin position="2267"/>
        <end position="2294"/>
    </location>
</feature>
<dbReference type="PANTHER" id="PTHR47642">
    <property type="entry name" value="ATP-DEPENDENT DNA HELICASE"/>
    <property type="match status" value="1"/>
</dbReference>
<feature type="region of interest" description="Disordered" evidence="1">
    <location>
        <begin position="1106"/>
        <end position="1157"/>
    </location>
</feature>
<evidence type="ECO:0000256" key="1">
    <source>
        <dbReference type="SAM" id="MobiDB-lite"/>
    </source>
</evidence>
<dbReference type="Pfam" id="PF13604">
    <property type="entry name" value="AAA_30"/>
    <property type="match status" value="2"/>
</dbReference>
<organism evidence="3 4">
    <name type="scientific">Prorocentrum cordatum</name>
    <dbReference type="NCBI Taxonomy" id="2364126"/>
    <lineage>
        <taxon>Eukaryota</taxon>
        <taxon>Sar</taxon>
        <taxon>Alveolata</taxon>
        <taxon>Dinophyceae</taxon>
        <taxon>Prorocentrales</taxon>
        <taxon>Prorocentraceae</taxon>
        <taxon>Prorocentrum</taxon>
    </lineage>
</organism>
<evidence type="ECO:0008006" key="5">
    <source>
        <dbReference type="Google" id="ProtNLM"/>
    </source>
</evidence>
<keyword evidence="2" id="KW-0472">Membrane</keyword>
<keyword evidence="2" id="KW-0812">Transmembrane</keyword>
<gene>
    <name evidence="3" type="ORF">PCOR1329_LOCUS6975</name>
</gene>
<reference evidence="3" key="1">
    <citation type="submission" date="2023-10" db="EMBL/GenBank/DDBJ databases">
        <authorList>
            <person name="Chen Y."/>
            <person name="Shah S."/>
            <person name="Dougan E. K."/>
            <person name="Thang M."/>
            <person name="Chan C."/>
        </authorList>
    </citation>
    <scope>NUCLEOTIDE SEQUENCE [LARGE SCALE GENOMIC DNA]</scope>
</reference>
<feature type="transmembrane region" description="Helical" evidence="2">
    <location>
        <begin position="38"/>
        <end position="60"/>
    </location>
</feature>
<dbReference type="InterPro" id="IPR051055">
    <property type="entry name" value="PIF1_helicase"/>
</dbReference>